<dbReference type="PROSITE" id="PS50022">
    <property type="entry name" value="FA58C_3"/>
    <property type="match status" value="1"/>
</dbReference>
<accession>A0ABS9VQD1</accession>
<dbReference type="EMBL" id="JAKZHW010000002">
    <property type="protein sequence ID" value="MCH8617171.1"/>
    <property type="molecule type" value="Genomic_DNA"/>
</dbReference>
<dbReference type="InterPro" id="IPR000421">
    <property type="entry name" value="FA58C"/>
</dbReference>
<dbReference type="SUPFAM" id="SSF49785">
    <property type="entry name" value="Galactose-binding domain-like"/>
    <property type="match status" value="2"/>
</dbReference>
<name>A0ABS9VQD1_9SPHN</name>
<proteinExistence type="predicted"/>
<keyword evidence="3" id="KW-1185">Reference proteome</keyword>
<feature type="domain" description="F5/8 type C" evidence="1">
    <location>
        <begin position="172"/>
        <end position="298"/>
    </location>
</feature>
<evidence type="ECO:0000313" key="3">
    <source>
        <dbReference type="Proteomes" id="UP001203058"/>
    </source>
</evidence>
<organism evidence="2 3">
    <name type="scientific">Sphingomonas telluris</name>
    <dbReference type="NCBI Taxonomy" id="2907998"/>
    <lineage>
        <taxon>Bacteria</taxon>
        <taxon>Pseudomonadati</taxon>
        <taxon>Pseudomonadota</taxon>
        <taxon>Alphaproteobacteria</taxon>
        <taxon>Sphingomonadales</taxon>
        <taxon>Sphingomonadaceae</taxon>
        <taxon>Sphingomonas</taxon>
    </lineage>
</organism>
<comment type="caution">
    <text evidence="2">The sequence shown here is derived from an EMBL/GenBank/DDBJ whole genome shotgun (WGS) entry which is preliminary data.</text>
</comment>
<evidence type="ECO:0000313" key="2">
    <source>
        <dbReference type="EMBL" id="MCH8617171.1"/>
    </source>
</evidence>
<dbReference type="RefSeq" id="WP_241448036.1">
    <property type="nucleotide sequence ID" value="NZ_JAKZHW010000002.1"/>
</dbReference>
<protein>
    <submittedName>
        <fullName evidence="2">Discoidin domain-containing protein</fullName>
    </submittedName>
</protein>
<dbReference type="InterPro" id="IPR008979">
    <property type="entry name" value="Galactose-bd-like_sf"/>
</dbReference>
<reference evidence="2 3" key="1">
    <citation type="submission" date="2022-03" db="EMBL/GenBank/DDBJ databases">
        <authorList>
            <person name="Jo J.-H."/>
            <person name="Im W.-T."/>
        </authorList>
    </citation>
    <scope>NUCLEOTIDE SEQUENCE [LARGE SCALE GENOMIC DNA]</scope>
    <source>
        <strain evidence="2 3">SM33</strain>
    </source>
</reference>
<dbReference type="Gene3D" id="2.60.120.260">
    <property type="entry name" value="Galactose-binding domain-like"/>
    <property type="match status" value="2"/>
</dbReference>
<dbReference type="Pfam" id="PF00754">
    <property type="entry name" value="F5_F8_type_C"/>
    <property type="match status" value="1"/>
</dbReference>
<dbReference type="Proteomes" id="UP001203058">
    <property type="component" value="Unassembled WGS sequence"/>
</dbReference>
<sequence>MAAHRYWKLTISAVNGDANGYCAIAALLAAESKGGPDCLQGITVTVSSTAFSSPGTNVNDGSRSTFWHSNSTPTPHTVVFDFGATAGNWKDLLELRIVNRNTQNATAPKNFTWAWSDDDSSYTPVITQTNQTTWSPPLANVYWATGCPEGTGYLFHRMTITQSATAGSQLSATEMELRETAGGADYTSSTAMTIFATAGNVSAANLFDNNTGTAWTASAVAPQAITIELPQAKACAQMTLRAAGTVGQTPSDFTIDGSKDRSSWTNEITVTGQTGWSSGETKTFGAAITSSRRRMIFS</sequence>
<evidence type="ECO:0000259" key="1">
    <source>
        <dbReference type="PROSITE" id="PS50022"/>
    </source>
</evidence>
<gene>
    <name evidence="2" type="ORF">LZ016_13820</name>
</gene>